<dbReference type="EMBL" id="MJBS01000031">
    <property type="protein sequence ID" value="OHF00034.1"/>
    <property type="molecule type" value="Genomic_DNA"/>
</dbReference>
<dbReference type="GO" id="GO:0005975">
    <property type="term" value="P:carbohydrate metabolic process"/>
    <property type="evidence" value="ECO:0007669"/>
    <property type="project" value="InterPro"/>
</dbReference>
<dbReference type="PANTHER" id="PTHR47561:SF2">
    <property type="entry name" value="HYPOTHETICAL POLYSACCHARIDE DEACETYLASE (EUROFUNG)"/>
    <property type="match status" value="1"/>
</dbReference>
<proteinExistence type="predicted"/>
<dbReference type="InterPro" id="IPR011330">
    <property type="entry name" value="Glyco_hydro/deAcase_b/a-brl"/>
</dbReference>
<dbReference type="GO" id="GO:0016810">
    <property type="term" value="F:hydrolase activity, acting on carbon-nitrogen (but not peptide) bonds"/>
    <property type="evidence" value="ECO:0007669"/>
    <property type="project" value="InterPro"/>
</dbReference>
<dbReference type="AlphaFoldDB" id="A0A1G4BF90"/>
<evidence type="ECO:0000259" key="1">
    <source>
        <dbReference type="PROSITE" id="PS51677"/>
    </source>
</evidence>
<feature type="domain" description="NodB homology" evidence="1">
    <location>
        <begin position="1"/>
        <end position="96"/>
    </location>
</feature>
<dbReference type="Pfam" id="PF01522">
    <property type="entry name" value="Polysacc_deac_1"/>
    <property type="match status" value="1"/>
</dbReference>
<keyword evidence="3" id="KW-1185">Reference proteome</keyword>
<dbReference type="InterPro" id="IPR002509">
    <property type="entry name" value="NODB_dom"/>
</dbReference>
<protein>
    <recommendedName>
        <fullName evidence="1">NodB homology domain-containing protein</fullName>
    </recommendedName>
</protein>
<dbReference type="PANTHER" id="PTHR47561">
    <property type="entry name" value="POLYSACCHARIDE DEACETYLASE FAMILY PROTEIN (AFU_ORTHOLOGUE AFUA_6G05030)"/>
    <property type="match status" value="1"/>
</dbReference>
<reference evidence="2 3" key="1">
    <citation type="submission" date="2016-09" db="EMBL/GenBank/DDBJ databases">
        <authorList>
            <person name="Capua I."/>
            <person name="De Benedictis P."/>
            <person name="Joannis T."/>
            <person name="Lombin L.H."/>
            <person name="Cattoli G."/>
        </authorList>
    </citation>
    <scope>NUCLEOTIDE SEQUENCE [LARGE SCALE GENOMIC DNA]</scope>
    <source>
        <strain evidence="2 3">IMI 309357</strain>
    </source>
</reference>
<evidence type="ECO:0000313" key="3">
    <source>
        <dbReference type="Proteomes" id="UP000176998"/>
    </source>
</evidence>
<dbReference type="Gene3D" id="3.20.20.370">
    <property type="entry name" value="Glycoside hydrolase/deacetylase"/>
    <property type="match status" value="1"/>
</dbReference>
<dbReference type="Proteomes" id="UP000176998">
    <property type="component" value="Unassembled WGS sequence"/>
</dbReference>
<accession>A0A1G4BF90</accession>
<name>A0A1G4BF90_9PEZI</name>
<dbReference type="OrthoDB" id="504708at2759"/>
<dbReference type="PROSITE" id="PS51677">
    <property type="entry name" value="NODB"/>
    <property type="match status" value="1"/>
</dbReference>
<evidence type="ECO:0000313" key="2">
    <source>
        <dbReference type="EMBL" id="OHF00034.1"/>
    </source>
</evidence>
<gene>
    <name evidence="2" type="ORF">CORC01_04680</name>
</gene>
<dbReference type="SUPFAM" id="SSF88713">
    <property type="entry name" value="Glycoside hydrolase/deacetylase"/>
    <property type="match status" value="1"/>
</dbReference>
<comment type="caution">
    <text evidence="2">The sequence shown here is derived from an EMBL/GenBank/DDBJ whole genome shotgun (WGS) entry which is preliminary data.</text>
</comment>
<dbReference type="GeneID" id="34557837"/>
<organism evidence="2 3">
    <name type="scientific">Colletotrichum orchidophilum</name>
    <dbReference type="NCBI Taxonomy" id="1209926"/>
    <lineage>
        <taxon>Eukaryota</taxon>
        <taxon>Fungi</taxon>
        <taxon>Dikarya</taxon>
        <taxon>Ascomycota</taxon>
        <taxon>Pezizomycotina</taxon>
        <taxon>Sordariomycetes</taxon>
        <taxon>Hypocreomycetidae</taxon>
        <taxon>Glomerellales</taxon>
        <taxon>Glomerellaceae</taxon>
        <taxon>Colletotrichum</taxon>
    </lineage>
</organism>
<dbReference type="RefSeq" id="XP_022477178.1">
    <property type="nucleotide sequence ID" value="XM_022616327.1"/>
</dbReference>
<sequence>MDSGAEIALHGYCHEDSTKLDTKQDEDVLDRCTALVESLTGKRPAGFRAPSYRIRYETIALLEKRGFLYDISFSDHDSKLYPLDRGFSLAPFDNSK</sequence>